<dbReference type="InterPro" id="IPR012337">
    <property type="entry name" value="RNaseH-like_sf"/>
</dbReference>
<dbReference type="AlphaFoldDB" id="A0A8T7M4U3"/>
<accession>A0A8T7M4U3</accession>
<evidence type="ECO:0000313" key="2">
    <source>
        <dbReference type="Proteomes" id="UP000521676"/>
    </source>
</evidence>
<dbReference type="RefSeq" id="WP_425607650.1">
    <property type="nucleotide sequence ID" value="NZ_CP128402.1"/>
</dbReference>
<dbReference type="InterPro" id="IPR039365">
    <property type="entry name" value="IS701-like"/>
</dbReference>
<name>A0A8T7M4U3_9CHLR</name>
<organism evidence="1 2">
    <name type="scientific">Candidatus Chlorohelix allophototropha</name>
    <dbReference type="NCBI Taxonomy" id="3003348"/>
    <lineage>
        <taxon>Bacteria</taxon>
        <taxon>Bacillati</taxon>
        <taxon>Chloroflexota</taxon>
        <taxon>Chloroflexia</taxon>
        <taxon>Candidatus Chloroheliales</taxon>
        <taxon>Candidatus Chloroheliaceae</taxon>
        <taxon>Candidatus Chlorohelix</taxon>
    </lineage>
</organism>
<proteinExistence type="predicted"/>
<sequence length="175" mass="19918">MKTFLLLLISLRILAELKVTSPKIGTPLFRVGWPGRGHWLLVRRNVAKPTERAYYVIFGPAEVKLSELVGVVGQRWQIEESFEIAKGEFGLDQYEVRCWKGWYRHITLVMLAQAYLSVTRLAAARQEAANTEDITPGGSKAWLLAVKLLPLTVPEVRNLVWELVWQEPPFLDGGY</sequence>
<dbReference type="PANTHER" id="PTHR33627">
    <property type="entry name" value="TRANSPOSASE"/>
    <property type="match status" value="1"/>
</dbReference>
<gene>
    <name evidence="1" type="ORF">HXX08_14680</name>
</gene>
<dbReference type="SUPFAM" id="SSF53098">
    <property type="entry name" value="Ribonuclease H-like"/>
    <property type="match status" value="1"/>
</dbReference>
<evidence type="ECO:0000313" key="1">
    <source>
        <dbReference type="EMBL" id="NWJ47103.1"/>
    </source>
</evidence>
<reference evidence="1 2" key="1">
    <citation type="submission" date="2020-06" db="EMBL/GenBank/DDBJ databases">
        <title>Anoxygenic phototrophic Chloroflexota member uses a Type I reaction center.</title>
        <authorList>
            <person name="Tsuji J.M."/>
            <person name="Shaw N.A."/>
            <person name="Nagashima S."/>
            <person name="Venkiteswaran J."/>
            <person name="Schiff S.L."/>
            <person name="Hanada S."/>
            <person name="Tank M."/>
            <person name="Neufeld J.D."/>
        </authorList>
    </citation>
    <scope>NUCLEOTIDE SEQUENCE [LARGE SCALE GENOMIC DNA]</scope>
    <source>
        <strain evidence="1">L227-S17</strain>
    </source>
</reference>
<evidence type="ECO:0008006" key="3">
    <source>
        <dbReference type="Google" id="ProtNLM"/>
    </source>
</evidence>
<dbReference type="PANTHER" id="PTHR33627:SF1">
    <property type="entry name" value="TRANSPOSASE"/>
    <property type="match status" value="1"/>
</dbReference>
<dbReference type="EMBL" id="JACATZ010000002">
    <property type="protein sequence ID" value="NWJ47103.1"/>
    <property type="molecule type" value="Genomic_DNA"/>
</dbReference>
<dbReference type="Proteomes" id="UP000521676">
    <property type="component" value="Unassembled WGS sequence"/>
</dbReference>
<comment type="caution">
    <text evidence="1">The sequence shown here is derived from an EMBL/GenBank/DDBJ whole genome shotgun (WGS) entry which is preliminary data.</text>
</comment>
<protein>
    <recommendedName>
        <fullName evidence="3">Transposase IS4-like domain-containing protein</fullName>
    </recommendedName>
</protein>